<dbReference type="AlphaFoldDB" id="A0A699QJI1"/>
<name>A0A699QJI1_TANCI</name>
<protein>
    <submittedName>
        <fullName evidence="1">Uncharacterized protein</fullName>
    </submittedName>
</protein>
<sequence length="149" mass="17292">EPHEEHVHDVSIDAEENIVDEMGNAKEKPYSEIALKTNNAPKNNWFKQPSRPPTLNPEWNKCQVVDDQPKQTWFTDLVSAQKDLNTFDELMATPIDFSNFKKNRLKLDKLTKEYLVGPIYNLLKGTYQSSIELEYNMEECFKALSDRLG</sequence>
<evidence type="ECO:0000313" key="1">
    <source>
        <dbReference type="EMBL" id="GFC73833.1"/>
    </source>
</evidence>
<proteinExistence type="predicted"/>
<organism evidence="1">
    <name type="scientific">Tanacetum cinerariifolium</name>
    <name type="common">Dalmatian daisy</name>
    <name type="synonym">Chrysanthemum cinerariifolium</name>
    <dbReference type="NCBI Taxonomy" id="118510"/>
    <lineage>
        <taxon>Eukaryota</taxon>
        <taxon>Viridiplantae</taxon>
        <taxon>Streptophyta</taxon>
        <taxon>Embryophyta</taxon>
        <taxon>Tracheophyta</taxon>
        <taxon>Spermatophyta</taxon>
        <taxon>Magnoliopsida</taxon>
        <taxon>eudicotyledons</taxon>
        <taxon>Gunneridae</taxon>
        <taxon>Pentapetalae</taxon>
        <taxon>asterids</taxon>
        <taxon>campanulids</taxon>
        <taxon>Asterales</taxon>
        <taxon>Asteraceae</taxon>
        <taxon>Asteroideae</taxon>
        <taxon>Anthemideae</taxon>
        <taxon>Anthemidinae</taxon>
        <taxon>Tanacetum</taxon>
    </lineage>
</organism>
<reference evidence="1" key="1">
    <citation type="journal article" date="2019" name="Sci. Rep.">
        <title>Draft genome of Tanacetum cinerariifolium, the natural source of mosquito coil.</title>
        <authorList>
            <person name="Yamashiro T."/>
            <person name="Shiraishi A."/>
            <person name="Satake H."/>
            <person name="Nakayama K."/>
        </authorList>
    </citation>
    <scope>NUCLEOTIDE SEQUENCE</scope>
</reference>
<feature type="non-terminal residue" evidence="1">
    <location>
        <position position="1"/>
    </location>
</feature>
<gene>
    <name evidence="1" type="ORF">Tci_845803</name>
</gene>
<comment type="caution">
    <text evidence="1">The sequence shown here is derived from an EMBL/GenBank/DDBJ whole genome shotgun (WGS) entry which is preliminary data.</text>
</comment>
<dbReference type="EMBL" id="BKCJ011044410">
    <property type="protein sequence ID" value="GFC73833.1"/>
    <property type="molecule type" value="Genomic_DNA"/>
</dbReference>
<accession>A0A699QJI1</accession>